<evidence type="ECO:0000256" key="3">
    <source>
        <dbReference type="ARBA" id="ARBA00010871"/>
    </source>
</evidence>
<evidence type="ECO:0000256" key="1">
    <source>
        <dbReference type="ARBA" id="ARBA00001936"/>
    </source>
</evidence>
<dbReference type="SUPFAM" id="SSF52440">
    <property type="entry name" value="PreATP-grasp domain"/>
    <property type="match status" value="1"/>
</dbReference>
<keyword evidence="6" id="KW-0547">Nucleotide-binding</keyword>
<keyword evidence="4" id="KW-0436">Ligase</keyword>
<dbReference type="InterPro" id="IPR011095">
    <property type="entry name" value="Dala_Dala_lig_C"/>
</dbReference>
<evidence type="ECO:0000256" key="7">
    <source>
        <dbReference type="ARBA" id="ARBA00022840"/>
    </source>
</evidence>
<dbReference type="InterPro" id="IPR013815">
    <property type="entry name" value="ATP_grasp_subdomain_1"/>
</dbReference>
<dbReference type="InterPro" id="IPR011761">
    <property type="entry name" value="ATP-grasp"/>
</dbReference>
<evidence type="ECO:0000256" key="11">
    <source>
        <dbReference type="ARBA" id="ARBA00023211"/>
    </source>
</evidence>
<dbReference type="FunFam" id="3.30.470.20:FF:000008">
    <property type="entry name" value="D-alanine--D-alanine ligase"/>
    <property type="match status" value="1"/>
</dbReference>
<organism evidence="14">
    <name type="scientific">freshwater metagenome</name>
    <dbReference type="NCBI Taxonomy" id="449393"/>
    <lineage>
        <taxon>unclassified sequences</taxon>
        <taxon>metagenomes</taxon>
        <taxon>ecological metagenomes</taxon>
    </lineage>
</organism>
<keyword evidence="8" id="KW-0460">Magnesium</keyword>
<evidence type="ECO:0000256" key="4">
    <source>
        <dbReference type="ARBA" id="ARBA00022598"/>
    </source>
</evidence>
<evidence type="ECO:0000256" key="8">
    <source>
        <dbReference type="ARBA" id="ARBA00022842"/>
    </source>
</evidence>
<dbReference type="PROSITE" id="PS00844">
    <property type="entry name" value="DALA_DALA_LIGASE_2"/>
    <property type="match status" value="1"/>
</dbReference>
<dbReference type="Pfam" id="PF07478">
    <property type="entry name" value="Dala_Dala_lig_C"/>
    <property type="match status" value="1"/>
</dbReference>
<dbReference type="PROSITE" id="PS50975">
    <property type="entry name" value="ATP_GRASP"/>
    <property type="match status" value="1"/>
</dbReference>
<comment type="similarity">
    <text evidence="3">Belongs to the D-alanine--D-alanine ligase family.</text>
</comment>
<keyword evidence="12" id="KW-0961">Cell wall biogenesis/degradation</keyword>
<dbReference type="GO" id="GO:0008716">
    <property type="term" value="F:D-alanine-D-alanine ligase activity"/>
    <property type="evidence" value="ECO:0007669"/>
    <property type="project" value="InterPro"/>
</dbReference>
<evidence type="ECO:0000256" key="2">
    <source>
        <dbReference type="ARBA" id="ARBA00001946"/>
    </source>
</evidence>
<dbReference type="InterPro" id="IPR005905">
    <property type="entry name" value="D_ala_D_ala"/>
</dbReference>
<evidence type="ECO:0000259" key="13">
    <source>
        <dbReference type="PROSITE" id="PS50975"/>
    </source>
</evidence>
<dbReference type="PIRSF" id="PIRSF039102">
    <property type="entry name" value="Ddl/VanB"/>
    <property type="match status" value="1"/>
</dbReference>
<evidence type="ECO:0000256" key="10">
    <source>
        <dbReference type="ARBA" id="ARBA00022984"/>
    </source>
</evidence>
<dbReference type="NCBIfam" id="TIGR01205">
    <property type="entry name" value="D_ala_D_alaTIGR"/>
    <property type="match status" value="1"/>
</dbReference>
<dbReference type="EMBL" id="CAFAAF010000046">
    <property type="protein sequence ID" value="CAB4789280.1"/>
    <property type="molecule type" value="Genomic_DNA"/>
</dbReference>
<dbReference type="PROSITE" id="PS00843">
    <property type="entry name" value="DALA_DALA_LIGASE_1"/>
    <property type="match status" value="1"/>
</dbReference>
<dbReference type="Gene3D" id="3.30.470.20">
    <property type="entry name" value="ATP-grasp fold, B domain"/>
    <property type="match status" value="1"/>
</dbReference>
<dbReference type="GO" id="GO:0009252">
    <property type="term" value="P:peptidoglycan biosynthetic process"/>
    <property type="evidence" value="ECO:0007669"/>
    <property type="project" value="UniProtKB-KW"/>
</dbReference>
<reference evidence="14" key="1">
    <citation type="submission" date="2020-05" db="EMBL/GenBank/DDBJ databases">
        <authorList>
            <person name="Chiriac C."/>
            <person name="Salcher M."/>
            <person name="Ghai R."/>
            <person name="Kavagutti S V."/>
        </authorList>
    </citation>
    <scope>NUCLEOTIDE SEQUENCE</scope>
</reference>
<dbReference type="NCBIfam" id="NF002528">
    <property type="entry name" value="PRK01966.1-4"/>
    <property type="match status" value="1"/>
</dbReference>
<comment type="cofactor">
    <cofactor evidence="2">
        <name>Mg(2+)</name>
        <dbReference type="ChEBI" id="CHEBI:18420"/>
    </cofactor>
</comment>
<evidence type="ECO:0000256" key="6">
    <source>
        <dbReference type="ARBA" id="ARBA00022741"/>
    </source>
</evidence>
<feature type="domain" description="ATP-grasp" evidence="13">
    <location>
        <begin position="135"/>
        <end position="342"/>
    </location>
</feature>
<evidence type="ECO:0000256" key="9">
    <source>
        <dbReference type="ARBA" id="ARBA00022960"/>
    </source>
</evidence>
<dbReference type="HAMAP" id="MF_00047">
    <property type="entry name" value="Dala_Dala_lig"/>
    <property type="match status" value="1"/>
</dbReference>
<proteinExistence type="inferred from homology"/>
<evidence type="ECO:0000256" key="12">
    <source>
        <dbReference type="ARBA" id="ARBA00023316"/>
    </source>
</evidence>
<dbReference type="GO" id="GO:0071555">
    <property type="term" value="P:cell wall organization"/>
    <property type="evidence" value="ECO:0007669"/>
    <property type="project" value="UniProtKB-KW"/>
</dbReference>
<dbReference type="GO" id="GO:0046872">
    <property type="term" value="F:metal ion binding"/>
    <property type="evidence" value="ECO:0007669"/>
    <property type="project" value="UniProtKB-KW"/>
</dbReference>
<dbReference type="Gene3D" id="3.30.1490.20">
    <property type="entry name" value="ATP-grasp fold, A domain"/>
    <property type="match status" value="1"/>
</dbReference>
<dbReference type="GO" id="GO:0005524">
    <property type="term" value="F:ATP binding"/>
    <property type="evidence" value="ECO:0007669"/>
    <property type="project" value="UniProtKB-KW"/>
</dbReference>
<keyword evidence="9" id="KW-0133">Cell shape</keyword>
<keyword evidence="5" id="KW-0479">Metal-binding</keyword>
<sequence length="347" mass="36947">MKRVAILCGGPGSEHEISCLSAGGVLSAINRDEYQPILIGITRQGEWMSLPIDYPLALENGSLPSVSGNYPEVVRGKNGITVAGAELAIDVIFPVLHGTYGEDGQLQSDLDQLGIPYVGSGAVASETAMDKSDSKAFFASAGIAIAPGITVTESEWKRNPEAVTESIHPLGLPLFVKASRGGSSRGTVKVKELSQFAAAMEEALSFDSKVLIESAINGAEVECAVLEVEGKAQASIPGKVWIDPHYEFYDYQAKYLDGATRIDIPAPFDAAIIEKVQSYALIAFTAIGARGLARVDFFITDAGDIIINEINTMPGFTRTSAYPKMWQATGIGYSEVITHLLTSALVR</sequence>
<protein>
    <submittedName>
        <fullName evidence="14">Unannotated protein</fullName>
    </submittedName>
</protein>
<dbReference type="GO" id="GO:0008360">
    <property type="term" value="P:regulation of cell shape"/>
    <property type="evidence" value="ECO:0007669"/>
    <property type="project" value="UniProtKB-KW"/>
</dbReference>
<dbReference type="AlphaFoldDB" id="A0A6J6WW89"/>
<evidence type="ECO:0000313" key="14">
    <source>
        <dbReference type="EMBL" id="CAB4789280.1"/>
    </source>
</evidence>
<dbReference type="GO" id="GO:0005829">
    <property type="term" value="C:cytosol"/>
    <property type="evidence" value="ECO:0007669"/>
    <property type="project" value="TreeGrafter"/>
</dbReference>
<keyword evidence="10" id="KW-0573">Peptidoglycan synthesis</keyword>
<gene>
    <name evidence="14" type="ORF">UFOPK2978_00435</name>
</gene>
<dbReference type="InterPro" id="IPR011127">
    <property type="entry name" value="Dala_Dala_lig_N"/>
</dbReference>
<evidence type="ECO:0000256" key="5">
    <source>
        <dbReference type="ARBA" id="ARBA00022723"/>
    </source>
</evidence>
<dbReference type="SUPFAM" id="SSF56059">
    <property type="entry name" value="Glutathione synthetase ATP-binding domain-like"/>
    <property type="match status" value="1"/>
</dbReference>
<dbReference type="InterPro" id="IPR000291">
    <property type="entry name" value="D-Ala_lig_Van_CS"/>
</dbReference>
<name>A0A6J6WW89_9ZZZZ</name>
<dbReference type="Pfam" id="PF01820">
    <property type="entry name" value="Dala_Dala_lig_N"/>
    <property type="match status" value="1"/>
</dbReference>
<keyword evidence="11" id="KW-0464">Manganese</keyword>
<comment type="cofactor">
    <cofactor evidence="1">
        <name>Mn(2+)</name>
        <dbReference type="ChEBI" id="CHEBI:29035"/>
    </cofactor>
</comment>
<dbReference type="PANTHER" id="PTHR23132">
    <property type="entry name" value="D-ALANINE--D-ALANINE LIGASE"/>
    <property type="match status" value="1"/>
</dbReference>
<dbReference type="Gene3D" id="3.40.50.20">
    <property type="match status" value="1"/>
</dbReference>
<dbReference type="InterPro" id="IPR016185">
    <property type="entry name" value="PreATP-grasp_dom_sf"/>
</dbReference>
<dbReference type="PANTHER" id="PTHR23132:SF25">
    <property type="entry name" value="D-ALANINE--D-ALANINE LIGASE A"/>
    <property type="match status" value="1"/>
</dbReference>
<accession>A0A6J6WW89</accession>
<keyword evidence="7" id="KW-0067">ATP-binding</keyword>